<evidence type="ECO:0000313" key="2">
    <source>
        <dbReference type="EMBL" id="KAF0898142.1"/>
    </source>
</evidence>
<comment type="caution">
    <text evidence="2">The sequence shown here is derived from an EMBL/GenBank/DDBJ whole genome shotgun (WGS) entry which is preliminary data.</text>
</comment>
<gene>
    <name evidence="2" type="ORF">E2562_001790</name>
</gene>
<accession>A0A6G1CD95</accession>
<reference evidence="2 3" key="1">
    <citation type="submission" date="2019-11" db="EMBL/GenBank/DDBJ databases">
        <title>Whole genome sequence of Oryza granulata.</title>
        <authorList>
            <person name="Li W."/>
        </authorList>
    </citation>
    <scope>NUCLEOTIDE SEQUENCE [LARGE SCALE GENOMIC DNA]</scope>
    <source>
        <strain evidence="3">cv. Menghai</strain>
        <tissue evidence="2">Leaf</tissue>
    </source>
</reference>
<proteinExistence type="predicted"/>
<dbReference type="EMBL" id="SPHZ02000009">
    <property type="protein sequence ID" value="KAF0898142.1"/>
    <property type="molecule type" value="Genomic_DNA"/>
</dbReference>
<name>A0A6G1CD95_9ORYZ</name>
<organism evidence="2 3">
    <name type="scientific">Oryza meyeriana var. granulata</name>
    <dbReference type="NCBI Taxonomy" id="110450"/>
    <lineage>
        <taxon>Eukaryota</taxon>
        <taxon>Viridiplantae</taxon>
        <taxon>Streptophyta</taxon>
        <taxon>Embryophyta</taxon>
        <taxon>Tracheophyta</taxon>
        <taxon>Spermatophyta</taxon>
        <taxon>Magnoliopsida</taxon>
        <taxon>Liliopsida</taxon>
        <taxon>Poales</taxon>
        <taxon>Poaceae</taxon>
        <taxon>BOP clade</taxon>
        <taxon>Oryzoideae</taxon>
        <taxon>Oryzeae</taxon>
        <taxon>Oryzinae</taxon>
        <taxon>Oryza</taxon>
        <taxon>Oryza meyeriana</taxon>
    </lineage>
</organism>
<sequence>MATGKICGGQVRQGRGCRRKAVWERWGSGRIAPLDISPSSWRAGAAGLGRTMGTRREAS</sequence>
<protein>
    <submittedName>
        <fullName evidence="2">Uncharacterized protein</fullName>
    </submittedName>
</protein>
<keyword evidence="3" id="KW-1185">Reference proteome</keyword>
<dbReference type="AlphaFoldDB" id="A0A6G1CD95"/>
<dbReference type="Proteomes" id="UP000479710">
    <property type="component" value="Unassembled WGS sequence"/>
</dbReference>
<feature type="region of interest" description="Disordered" evidence="1">
    <location>
        <begin position="32"/>
        <end position="59"/>
    </location>
</feature>
<evidence type="ECO:0000256" key="1">
    <source>
        <dbReference type="SAM" id="MobiDB-lite"/>
    </source>
</evidence>
<evidence type="ECO:0000313" key="3">
    <source>
        <dbReference type="Proteomes" id="UP000479710"/>
    </source>
</evidence>